<dbReference type="InterPro" id="IPR004101">
    <property type="entry name" value="Mur_ligase_C"/>
</dbReference>
<name>A0A952DUS3_9BACT</name>
<dbReference type="GO" id="GO:0016881">
    <property type="term" value="F:acid-amino acid ligase activity"/>
    <property type="evidence" value="ECO:0007669"/>
    <property type="project" value="InterPro"/>
</dbReference>
<comment type="caution">
    <text evidence="7">The sequence shown here is derived from an EMBL/GenBank/DDBJ whole genome shotgun (WGS) entry which is preliminary data.</text>
</comment>
<dbReference type="InterPro" id="IPR051046">
    <property type="entry name" value="MurCDEF_CellWall_CoF430Synth"/>
</dbReference>
<gene>
    <name evidence="7" type="ORF">H3C67_01160</name>
</gene>
<evidence type="ECO:0000313" key="8">
    <source>
        <dbReference type="Proteomes" id="UP000781173"/>
    </source>
</evidence>
<reference evidence="7" key="1">
    <citation type="journal article" date="2022" name="ISME J.">
        <title>A general approach to explore prokaryotic protein glycosylation reveals the unique surface layer modulation of an anammox bacterium.</title>
        <authorList>
            <person name="Pabst M."/>
            <person name="Grouzdev D.S."/>
            <person name="Lawson C.E."/>
            <person name="Kleikamp H.B.C."/>
            <person name="de Ram C."/>
            <person name="Louwen R."/>
            <person name="Lin Y.M."/>
            <person name="Lucker S."/>
            <person name="van Loosdrecht M.C.M."/>
            <person name="Laureni M."/>
        </authorList>
    </citation>
    <scope>NUCLEOTIDE SEQUENCE</scope>
    <source>
        <strain evidence="7">BROCD043</strain>
    </source>
</reference>
<dbReference type="Gene3D" id="3.90.190.20">
    <property type="entry name" value="Mur ligase, C-terminal domain"/>
    <property type="match status" value="1"/>
</dbReference>
<keyword evidence="3" id="KW-0067">ATP-binding</keyword>
<feature type="transmembrane region" description="Helical" evidence="4">
    <location>
        <begin position="6"/>
        <end position="30"/>
    </location>
</feature>
<dbReference type="SUPFAM" id="SSF53244">
    <property type="entry name" value="MurD-like peptide ligases, peptide-binding domain"/>
    <property type="match status" value="1"/>
</dbReference>
<evidence type="ECO:0000259" key="6">
    <source>
        <dbReference type="Pfam" id="PF08245"/>
    </source>
</evidence>
<dbReference type="EMBL" id="JACFOF010000002">
    <property type="protein sequence ID" value="MBW7953373.1"/>
    <property type="molecule type" value="Genomic_DNA"/>
</dbReference>
<evidence type="ECO:0000259" key="5">
    <source>
        <dbReference type="Pfam" id="PF02875"/>
    </source>
</evidence>
<feature type="transmembrane region" description="Helical" evidence="4">
    <location>
        <begin position="118"/>
        <end position="139"/>
    </location>
</feature>
<feature type="transmembrane region" description="Helical" evidence="4">
    <location>
        <begin position="80"/>
        <end position="98"/>
    </location>
</feature>
<keyword evidence="4" id="KW-1133">Transmembrane helix</keyword>
<dbReference type="AlphaFoldDB" id="A0A952DUS3"/>
<dbReference type="InterPro" id="IPR036615">
    <property type="entry name" value="Mur_ligase_C_dom_sf"/>
</dbReference>
<dbReference type="PANTHER" id="PTHR43024">
    <property type="entry name" value="UDP-N-ACETYLMURAMOYL-TRIPEPTIDE--D-ALANYL-D-ALANINE LIGASE"/>
    <property type="match status" value="1"/>
</dbReference>
<evidence type="ECO:0000313" key="7">
    <source>
        <dbReference type="EMBL" id="MBW7953373.1"/>
    </source>
</evidence>
<dbReference type="Proteomes" id="UP000781173">
    <property type="component" value="Unassembled WGS sequence"/>
</dbReference>
<evidence type="ECO:0000256" key="1">
    <source>
        <dbReference type="ARBA" id="ARBA00022598"/>
    </source>
</evidence>
<feature type="transmembrane region" description="Helical" evidence="4">
    <location>
        <begin position="167"/>
        <end position="200"/>
    </location>
</feature>
<dbReference type="InterPro" id="IPR013221">
    <property type="entry name" value="Mur_ligase_cen"/>
</dbReference>
<keyword evidence="4" id="KW-0812">Transmembrane</keyword>
<dbReference type="InterPro" id="IPR036565">
    <property type="entry name" value="Mur-like_cat_sf"/>
</dbReference>
<evidence type="ECO:0000256" key="4">
    <source>
        <dbReference type="SAM" id="Phobius"/>
    </source>
</evidence>
<evidence type="ECO:0000256" key="2">
    <source>
        <dbReference type="ARBA" id="ARBA00022741"/>
    </source>
</evidence>
<feature type="transmembrane region" description="Helical" evidence="4">
    <location>
        <begin position="58"/>
        <end position="74"/>
    </location>
</feature>
<feature type="domain" description="Mur ligase central" evidence="6">
    <location>
        <begin position="230"/>
        <end position="437"/>
    </location>
</feature>
<dbReference type="Pfam" id="PF08245">
    <property type="entry name" value="Mur_ligase_M"/>
    <property type="match status" value="1"/>
</dbReference>
<dbReference type="PANTHER" id="PTHR43024:SF1">
    <property type="entry name" value="UDP-N-ACETYLMURAMOYL-TRIPEPTIDE--D-ALANYL-D-ALANINE LIGASE"/>
    <property type="match status" value="1"/>
</dbReference>
<sequence length="592" mass="66554">MSALSLLIIFFLLPALVVISKNVLWFVYFWQIKEYRIDRVVSYYRFDREYKPKERFEFISKILLVGASVILLLVPFGQLLILIPILTYVLYVIAFQNAVRSIISKGLTRPRIKSIRNILLLTGSFSTAAIALLIGYLIFNNNQQVAANLPELFGGVFSDLTPSQSYAIAYAAYVLVFASIFALLLDLLTFLIVTVFVSLTEPLSQYRRQRLIKKASSIIKRNKTLRIVAVTGSYGKTTTKEMLYQILSKHFKTVKTPENKNTEVGVAMTIIDSIKQDTEVFIAEMGAYRKGEIYNSTKIAPPDISIVTAVGDQHLSIFGSVENIFHAKYEIVEGLKAEGIAVLNGNNEYCLRMAERTEHDSILYFSVNDQIVSTTDVEPEKDSSKKFPRDNHAYAKNIKVSTNGITFDFVYGRKTHKIKTDLRALHDISNLMAAMIASIKLGLSSDLVVKTVNDINIEVPYWNVREGVSGTILIDDGYNANPVGFMEALKYLANYQTTGKRYVVTEGFIELGRSKESRYLEMAEQIVRCADVLVTSDKYLWSVVADIDLEFNAIYTESAKFFTGILLENLVDGDVVLLEGSLPASVLREISE</sequence>
<dbReference type="SUPFAM" id="SSF53623">
    <property type="entry name" value="MurD-like peptide ligases, catalytic domain"/>
    <property type="match status" value="1"/>
</dbReference>
<keyword evidence="4" id="KW-0472">Membrane</keyword>
<feature type="domain" description="Mur ligase C-terminal" evidence="5">
    <location>
        <begin position="465"/>
        <end position="581"/>
    </location>
</feature>
<keyword evidence="2" id="KW-0547">Nucleotide-binding</keyword>
<organism evidence="7 8">
    <name type="scientific">Candidatus Dojkabacteria bacterium</name>
    <dbReference type="NCBI Taxonomy" id="2099670"/>
    <lineage>
        <taxon>Bacteria</taxon>
        <taxon>Candidatus Dojkabacteria</taxon>
    </lineage>
</organism>
<keyword evidence="1 7" id="KW-0436">Ligase</keyword>
<evidence type="ECO:0000256" key="3">
    <source>
        <dbReference type="ARBA" id="ARBA00022840"/>
    </source>
</evidence>
<dbReference type="Pfam" id="PF02875">
    <property type="entry name" value="Mur_ligase_C"/>
    <property type="match status" value="1"/>
</dbReference>
<dbReference type="GO" id="GO:0005524">
    <property type="term" value="F:ATP binding"/>
    <property type="evidence" value="ECO:0007669"/>
    <property type="project" value="UniProtKB-KW"/>
</dbReference>
<dbReference type="Gene3D" id="3.40.1190.10">
    <property type="entry name" value="Mur-like, catalytic domain"/>
    <property type="match status" value="1"/>
</dbReference>
<accession>A0A952DUS3</accession>
<protein>
    <submittedName>
        <fullName evidence="7">UDP-N-acetylmuramoyl-tripeptide--D-alanyl-D-alanine ligase</fullName>
    </submittedName>
</protein>
<proteinExistence type="predicted"/>